<dbReference type="SUPFAM" id="SSF52058">
    <property type="entry name" value="L domain-like"/>
    <property type="match status" value="2"/>
</dbReference>
<dbReference type="PROSITE" id="PS51450">
    <property type="entry name" value="LRR"/>
    <property type="match status" value="3"/>
</dbReference>
<keyword evidence="8" id="KW-0472">Membrane</keyword>
<keyword evidence="3" id="KW-0433">Leucine-rich repeat</keyword>
<dbReference type="FunFam" id="3.80.10.10:FF:001164">
    <property type="entry name" value="GH01279p"/>
    <property type="match status" value="1"/>
</dbReference>
<dbReference type="OrthoDB" id="28057at2759"/>
<dbReference type="FunFam" id="3.80.10.10:FF:001438">
    <property type="entry name" value="Uncharacterized protein"/>
    <property type="match status" value="1"/>
</dbReference>
<protein>
    <recommendedName>
        <fullName evidence="12">Insulin-like growth factor-binding protein complex acid labile subunit</fullName>
    </recommendedName>
</protein>
<gene>
    <name evidence="10" type="ORF">HPB48_016929</name>
</gene>
<keyword evidence="2" id="KW-1003">Cell membrane</keyword>
<keyword evidence="5 9" id="KW-0732">Signal</keyword>
<evidence type="ECO:0000313" key="10">
    <source>
        <dbReference type="EMBL" id="KAH9369214.1"/>
    </source>
</evidence>
<dbReference type="InterPro" id="IPR003591">
    <property type="entry name" value="Leu-rich_rpt_typical-subtyp"/>
</dbReference>
<comment type="caution">
    <text evidence="10">The sequence shown here is derived from an EMBL/GenBank/DDBJ whole genome shotgun (WGS) entry which is preliminary data.</text>
</comment>
<evidence type="ECO:0000256" key="6">
    <source>
        <dbReference type="ARBA" id="ARBA00022737"/>
    </source>
</evidence>
<evidence type="ECO:0000256" key="2">
    <source>
        <dbReference type="ARBA" id="ARBA00022475"/>
    </source>
</evidence>
<keyword evidence="6" id="KW-0677">Repeat</keyword>
<name>A0A9J6FSP6_HAELO</name>
<reference evidence="10 11" key="1">
    <citation type="journal article" date="2020" name="Cell">
        <title>Large-Scale Comparative Analyses of Tick Genomes Elucidate Their Genetic Diversity and Vector Capacities.</title>
        <authorList>
            <consortium name="Tick Genome and Microbiome Consortium (TIGMIC)"/>
            <person name="Jia N."/>
            <person name="Wang J."/>
            <person name="Shi W."/>
            <person name="Du L."/>
            <person name="Sun Y."/>
            <person name="Zhan W."/>
            <person name="Jiang J.F."/>
            <person name="Wang Q."/>
            <person name="Zhang B."/>
            <person name="Ji P."/>
            <person name="Bell-Sakyi L."/>
            <person name="Cui X.M."/>
            <person name="Yuan T.T."/>
            <person name="Jiang B.G."/>
            <person name="Yang W.F."/>
            <person name="Lam T.T."/>
            <person name="Chang Q.C."/>
            <person name="Ding S.J."/>
            <person name="Wang X.J."/>
            <person name="Zhu J.G."/>
            <person name="Ruan X.D."/>
            <person name="Zhao L."/>
            <person name="Wei J.T."/>
            <person name="Ye R.Z."/>
            <person name="Que T.C."/>
            <person name="Du C.H."/>
            <person name="Zhou Y.H."/>
            <person name="Cheng J.X."/>
            <person name="Dai P.F."/>
            <person name="Guo W.B."/>
            <person name="Han X.H."/>
            <person name="Huang E.J."/>
            <person name="Li L.F."/>
            <person name="Wei W."/>
            <person name="Gao Y.C."/>
            <person name="Liu J.Z."/>
            <person name="Shao H.Z."/>
            <person name="Wang X."/>
            <person name="Wang C.C."/>
            <person name="Yang T.C."/>
            <person name="Huo Q.B."/>
            <person name="Li W."/>
            <person name="Chen H.Y."/>
            <person name="Chen S.E."/>
            <person name="Zhou L.G."/>
            <person name="Ni X.B."/>
            <person name="Tian J.H."/>
            <person name="Sheng Y."/>
            <person name="Liu T."/>
            <person name="Pan Y.S."/>
            <person name="Xia L.Y."/>
            <person name="Li J."/>
            <person name="Zhao F."/>
            <person name="Cao W.C."/>
        </authorList>
    </citation>
    <scope>NUCLEOTIDE SEQUENCE [LARGE SCALE GENOMIC DNA]</scope>
    <source>
        <strain evidence="10">HaeL-2018</strain>
    </source>
</reference>
<evidence type="ECO:0000256" key="7">
    <source>
        <dbReference type="ARBA" id="ARBA00022989"/>
    </source>
</evidence>
<sequence>METKKGLPFSASMPPTRVVKVALKQANVFTLLILICSVVPSSSAECPSACFCDTEVQYVSCVGDSIGHVPRDLPRSSERLELRSFAVEALSQATLAGVAALKELKLQQSQTRAIEDGALSGLALLQRLDLSQNALENLTLGTFQGLQTLKYLDLSSNQLAHIDGAFSGLGSLEQLNLRNNLLLQLNTYTFAGLRRMQYLNLDSNLISSLELRLSFFGSRLQYIDASHVGLGRVPPSLTRYVRDLRLGRNNISRIALGDLDSYPHLGLLVLDDNAIEDVEDDALGRQEYLARLRLNGNRLTRVPLNLPATLVALYIEENLISRLEPHSFPGLSNLEQLFLQRNMIENISEDALSDLVKLKTLDLQANLIQVLPNYVFSNLSELQTLDISQNPLRTLAPQCFQGLEALQTLKISRVANRVEFEEYVFDPLKNLTKLEMYDSSKLVADIINSTRTLHGLRNVEELNLMHNKLTRLRLDFPAFFPKMKVFKVGGNAFHCSSDVRWFSDWIKTSSIQFYSSYSIRCASPVTLQFKPIMLLKEEDFNEATAVTTLASQGRPSVIVKRVPLSTEAASCFKRPNDNCSFRAFSGNGIHS</sequence>
<evidence type="ECO:0008006" key="12">
    <source>
        <dbReference type="Google" id="ProtNLM"/>
    </source>
</evidence>
<dbReference type="OMA" id="IADCAFC"/>
<evidence type="ECO:0000313" key="11">
    <source>
        <dbReference type="Proteomes" id="UP000821853"/>
    </source>
</evidence>
<evidence type="ECO:0000256" key="3">
    <source>
        <dbReference type="ARBA" id="ARBA00022614"/>
    </source>
</evidence>
<dbReference type="PANTHER" id="PTHR24369:SF210">
    <property type="entry name" value="CHAOPTIN-RELATED"/>
    <property type="match status" value="1"/>
</dbReference>
<dbReference type="SMART" id="SM00369">
    <property type="entry name" value="LRR_TYP"/>
    <property type="match status" value="11"/>
</dbReference>
<comment type="subcellular location">
    <subcellularLocation>
        <location evidence="1">Cell membrane</location>
    </subcellularLocation>
</comment>
<dbReference type="AlphaFoldDB" id="A0A9J6FSP6"/>
<dbReference type="InterPro" id="IPR001611">
    <property type="entry name" value="Leu-rich_rpt"/>
</dbReference>
<dbReference type="EMBL" id="JABSTR010000004">
    <property type="protein sequence ID" value="KAH9369214.1"/>
    <property type="molecule type" value="Genomic_DNA"/>
</dbReference>
<feature type="chain" id="PRO_5039953061" description="Insulin-like growth factor-binding protein complex acid labile subunit" evidence="9">
    <location>
        <begin position="45"/>
        <end position="591"/>
    </location>
</feature>
<dbReference type="GO" id="GO:0005886">
    <property type="term" value="C:plasma membrane"/>
    <property type="evidence" value="ECO:0007669"/>
    <property type="project" value="UniProtKB-SubCell"/>
</dbReference>
<dbReference type="Pfam" id="PF13855">
    <property type="entry name" value="LRR_8"/>
    <property type="match status" value="2"/>
</dbReference>
<evidence type="ECO:0000256" key="4">
    <source>
        <dbReference type="ARBA" id="ARBA00022692"/>
    </source>
</evidence>
<dbReference type="PRINTS" id="PR00019">
    <property type="entry name" value="LEURICHRPT"/>
</dbReference>
<keyword evidence="7" id="KW-1133">Transmembrane helix</keyword>
<dbReference type="SMART" id="SM00365">
    <property type="entry name" value="LRR_SD22"/>
    <property type="match status" value="5"/>
</dbReference>
<evidence type="ECO:0000256" key="8">
    <source>
        <dbReference type="ARBA" id="ARBA00023136"/>
    </source>
</evidence>
<keyword evidence="4" id="KW-0812">Transmembrane</keyword>
<dbReference type="InterPro" id="IPR050541">
    <property type="entry name" value="LRR_TM_domain-containing"/>
</dbReference>
<dbReference type="Proteomes" id="UP000821853">
    <property type="component" value="Chromosome 2"/>
</dbReference>
<organism evidence="10 11">
    <name type="scientific">Haemaphysalis longicornis</name>
    <name type="common">Bush tick</name>
    <dbReference type="NCBI Taxonomy" id="44386"/>
    <lineage>
        <taxon>Eukaryota</taxon>
        <taxon>Metazoa</taxon>
        <taxon>Ecdysozoa</taxon>
        <taxon>Arthropoda</taxon>
        <taxon>Chelicerata</taxon>
        <taxon>Arachnida</taxon>
        <taxon>Acari</taxon>
        <taxon>Parasitiformes</taxon>
        <taxon>Ixodida</taxon>
        <taxon>Ixodoidea</taxon>
        <taxon>Ixodidae</taxon>
        <taxon>Haemaphysalinae</taxon>
        <taxon>Haemaphysalis</taxon>
    </lineage>
</organism>
<proteinExistence type="predicted"/>
<feature type="signal peptide" evidence="9">
    <location>
        <begin position="1"/>
        <end position="44"/>
    </location>
</feature>
<accession>A0A9J6FSP6</accession>
<dbReference type="PANTHER" id="PTHR24369">
    <property type="entry name" value="ANTIGEN BSP, PUTATIVE-RELATED"/>
    <property type="match status" value="1"/>
</dbReference>
<evidence type="ECO:0000256" key="5">
    <source>
        <dbReference type="ARBA" id="ARBA00022729"/>
    </source>
</evidence>
<dbReference type="Gene3D" id="3.80.10.10">
    <property type="entry name" value="Ribonuclease Inhibitor"/>
    <property type="match status" value="4"/>
</dbReference>
<dbReference type="VEuPathDB" id="VectorBase:HLOH_049586"/>
<dbReference type="InterPro" id="IPR032675">
    <property type="entry name" value="LRR_dom_sf"/>
</dbReference>
<evidence type="ECO:0000256" key="9">
    <source>
        <dbReference type="SAM" id="SignalP"/>
    </source>
</evidence>
<keyword evidence="11" id="KW-1185">Reference proteome</keyword>
<evidence type="ECO:0000256" key="1">
    <source>
        <dbReference type="ARBA" id="ARBA00004236"/>
    </source>
</evidence>